<dbReference type="PROSITE" id="PS50048">
    <property type="entry name" value="ZN2_CY6_FUNGAL_2"/>
    <property type="match status" value="1"/>
</dbReference>
<dbReference type="PROSITE" id="PS00463">
    <property type="entry name" value="ZN2_CY6_FUNGAL_1"/>
    <property type="match status" value="1"/>
</dbReference>
<dbReference type="Proteomes" id="UP001056384">
    <property type="component" value="Chromosome 3"/>
</dbReference>
<dbReference type="PANTHER" id="PTHR47654">
    <property type="entry name" value="ZN(II)2CYS6 TRANSCRIPTION FACTOR (EUROFUNG)-RELATED"/>
    <property type="match status" value="1"/>
</dbReference>
<dbReference type="Gene3D" id="4.10.240.10">
    <property type="entry name" value="Zn(2)-C6 fungal-type DNA-binding domain"/>
    <property type="match status" value="1"/>
</dbReference>
<keyword evidence="3" id="KW-0238">DNA-binding</keyword>
<feature type="domain" description="Zn(2)-C6 fungal-type" evidence="2">
    <location>
        <begin position="122"/>
        <end position="151"/>
    </location>
</feature>
<protein>
    <submittedName>
        <fullName evidence="3">Zn(2)-C6 fungal-type DNA-binding domain-containing protein</fullName>
    </submittedName>
</protein>
<dbReference type="GO" id="GO:0008270">
    <property type="term" value="F:zinc ion binding"/>
    <property type="evidence" value="ECO:0007669"/>
    <property type="project" value="InterPro"/>
</dbReference>
<dbReference type="GO" id="GO:0003677">
    <property type="term" value="F:DNA binding"/>
    <property type="evidence" value="ECO:0007669"/>
    <property type="project" value="UniProtKB-KW"/>
</dbReference>
<organism evidence="3 4">
    <name type="scientific">Septoria linicola</name>
    <dbReference type="NCBI Taxonomy" id="215465"/>
    <lineage>
        <taxon>Eukaryota</taxon>
        <taxon>Fungi</taxon>
        <taxon>Dikarya</taxon>
        <taxon>Ascomycota</taxon>
        <taxon>Pezizomycotina</taxon>
        <taxon>Dothideomycetes</taxon>
        <taxon>Dothideomycetidae</taxon>
        <taxon>Mycosphaerellales</taxon>
        <taxon>Mycosphaerellaceae</taxon>
        <taxon>Septoria</taxon>
    </lineage>
</organism>
<dbReference type="CDD" id="cd00067">
    <property type="entry name" value="GAL4"/>
    <property type="match status" value="1"/>
</dbReference>
<name>A0A9Q9AM67_9PEZI</name>
<dbReference type="EMBL" id="CP099420">
    <property type="protein sequence ID" value="USW50634.1"/>
    <property type="molecule type" value="Genomic_DNA"/>
</dbReference>
<keyword evidence="1" id="KW-0539">Nucleus</keyword>
<sequence>MSATDYYTLESGHYTFPMYHTSPAPYGCETSMTNSLYSGHIETAYHTPRFMPTPIDYSIFGVHAQHSAVASTGLTSSMGDVSADSTMLLGTQNSAARKVIPALPAVPRQLSPRLKVYRTPKACEECRDRKQKCNGQARCEFCKQRKLACRYRKARPTTRELWLAKLINLAESCTQSMDVVDRRLDSMSTTLRLVEKRLTARQPWERRLEWKDEGLQRTIAV</sequence>
<keyword evidence="4" id="KW-1185">Reference proteome</keyword>
<dbReference type="InterPro" id="IPR053230">
    <property type="entry name" value="Trans_reg_galc"/>
</dbReference>
<evidence type="ECO:0000259" key="2">
    <source>
        <dbReference type="PROSITE" id="PS50048"/>
    </source>
</evidence>
<dbReference type="SUPFAM" id="SSF57701">
    <property type="entry name" value="Zn2/Cys6 DNA-binding domain"/>
    <property type="match status" value="1"/>
</dbReference>
<evidence type="ECO:0000256" key="1">
    <source>
        <dbReference type="ARBA" id="ARBA00023242"/>
    </source>
</evidence>
<evidence type="ECO:0000313" key="3">
    <source>
        <dbReference type="EMBL" id="USW50634.1"/>
    </source>
</evidence>
<evidence type="ECO:0000313" key="4">
    <source>
        <dbReference type="Proteomes" id="UP001056384"/>
    </source>
</evidence>
<reference evidence="3" key="1">
    <citation type="submission" date="2022-06" db="EMBL/GenBank/DDBJ databases">
        <title>Complete genome sequences of two strains of the flax pathogen Septoria linicola.</title>
        <authorList>
            <person name="Lapalu N."/>
            <person name="Simon A."/>
            <person name="Demenou B."/>
            <person name="Paumier D."/>
            <person name="Guillot M.-P."/>
            <person name="Gout L."/>
            <person name="Valade R."/>
        </authorList>
    </citation>
    <scope>NUCLEOTIDE SEQUENCE</scope>
    <source>
        <strain evidence="3">SE15195</strain>
    </source>
</reference>
<dbReference type="InterPro" id="IPR036864">
    <property type="entry name" value="Zn2-C6_fun-type_DNA-bd_sf"/>
</dbReference>
<proteinExistence type="predicted"/>
<accession>A0A9Q9AM67</accession>
<dbReference type="AlphaFoldDB" id="A0A9Q9AM67"/>
<gene>
    <name evidence="3" type="ORF">Slin15195_G039530</name>
</gene>
<dbReference type="InterPro" id="IPR001138">
    <property type="entry name" value="Zn2Cys6_DnaBD"/>
</dbReference>
<dbReference type="PANTHER" id="PTHR47654:SF5">
    <property type="entry name" value="TRANSCRIPTION FACTOR DOMAIN-CONTAINING PROTEIN"/>
    <property type="match status" value="1"/>
</dbReference>
<dbReference type="GO" id="GO:0000981">
    <property type="term" value="F:DNA-binding transcription factor activity, RNA polymerase II-specific"/>
    <property type="evidence" value="ECO:0007669"/>
    <property type="project" value="InterPro"/>
</dbReference>